<keyword evidence="3" id="KW-1185">Reference proteome</keyword>
<evidence type="ECO:0000313" key="2">
    <source>
        <dbReference type="EMBL" id="OHF03017.1"/>
    </source>
</evidence>
<dbReference type="AlphaFoldDB" id="A0A1G4BNX0"/>
<reference evidence="2 3" key="1">
    <citation type="submission" date="2016-09" db="EMBL/GenBank/DDBJ databases">
        <authorList>
            <person name="Capua I."/>
            <person name="De Benedictis P."/>
            <person name="Joannis T."/>
            <person name="Lombin L.H."/>
            <person name="Cattoli G."/>
        </authorList>
    </citation>
    <scope>NUCLEOTIDE SEQUENCE [LARGE SCALE GENOMIC DNA]</scope>
    <source>
        <strain evidence="2 3">IMI 309357</strain>
    </source>
</reference>
<protein>
    <submittedName>
        <fullName evidence="2">Uncharacterized protein</fullName>
    </submittedName>
</protein>
<dbReference type="GeneID" id="34554939"/>
<dbReference type="Proteomes" id="UP000176998">
    <property type="component" value="Unassembled WGS sequence"/>
</dbReference>
<accession>A0A1G4BNX0</accession>
<evidence type="ECO:0000256" key="1">
    <source>
        <dbReference type="SAM" id="MobiDB-lite"/>
    </source>
</evidence>
<gene>
    <name evidence="2" type="ORF">CORC01_01775</name>
</gene>
<sequence>MAPRCTGIYDNPEDLVSQPCRKKARLHSPDKTLKNDDVHSSDPLRSFTKADADALCHQMREFEQEYNRDGFEARENLSPKEVELRMACSALLFRIEEIKSLIQGHFYTSTTTQAVPADQAILTLVDYRNCLVQTKMLCDNYQGRLKHLEAADKLKNNLQSVIHEEAAYDGDDESDHKFTTSDSYNHTEYAKRKKWYRSTTEKRSLGHQMVSIEEPGSAMEWEPLDSVQESTREDPAHCSAADDWVSSEHVTTFH</sequence>
<evidence type="ECO:0000313" key="3">
    <source>
        <dbReference type="Proteomes" id="UP000176998"/>
    </source>
</evidence>
<comment type="caution">
    <text evidence="2">The sequence shown here is derived from an EMBL/GenBank/DDBJ whole genome shotgun (WGS) entry which is preliminary data.</text>
</comment>
<dbReference type="OrthoDB" id="4842284at2759"/>
<dbReference type="EMBL" id="MJBS01000009">
    <property type="protein sequence ID" value="OHF03017.1"/>
    <property type="molecule type" value="Genomic_DNA"/>
</dbReference>
<name>A0A1G4BNX0_9PEZI</name>
<organism evidence="2 3">
    <name type="scientific">Colletotrichum orchidophilum</name>
    <dbReference type="NCBI Taxonomy" id="1209926"/>
    <lineage>
        <taxon>Eukaryota</taxon>
        <taxon>Fungi</taxon>
        <taxon>Dikarya</taxon>
        <taxon>Ascomycota</taxon>
        <taxon>Pezizomycotina</taxon>
        <taxon>Sordariomycetes</taxon>
        <taxon>Hypocreomycetidae</taxon>
        <taxon>Glomerellales</taxon>
        <taxon>Glomerellaceae</taxon>
        <taxon>Colletotrichum</taxon>
    </lineage>
</organism>
<dbReference type="RefSeq" id="XP_022480155.1">
    <property type="nucleotide sequence ID" value="XM_022613429.1"/>
</dbReference>
<proteinExistence type="predicted"/>
<feature type="region of interest" description="Disordered" evidence="1">
    <location>
        <begin position="214"/>
        <end position="254"/>
    </location>
</feature>